<keyword evidence="3 9" id="KW-0808">Transferase</keyword>
<evidence type="ECO:0000256" key="3">
    <source>
        <dbReference type="ARBA" id="ARBA00022679"/>
    </source>
</evidence>
<keyword evidence="2 9" id="KW-0963">Cytoplasm</keyword>
<dbReference type="Gene3D" id="3.90.870.10">
    <property type="entry name" value="DHBP synthase"/>
    <property type="match status" value="1"/>
</dbReference>
<dbReference type="PANTHER" id="PTHR17490">
    <property type="entry name" value="SUA5"/>
    <property type="match status" value="1"/>
</dbReference>
<evidence type="ECO:0000259" key="11">
    <source>
        <dbReference type="PROSITE" id="PS51163"/>
    </source>
</evidence>
<dbReference type="GO" id="GO:0061710">
    <property type="term" value="F:L-threonylcarbamoyladenylate synthase"/>
    <property type="evidence" value="ECO:0007669"/>
    <property type="project" value="UniProtKB-EC"/>
</dbReference>
<protein>
    <recommendedName>
        <fullName evidence="9">Threonylcarbamoyl-AMP synthase</fullName>
        <shortName evidence="9">TC-AMP synthase</shortName>
        <ecNumber evidence="9">2.7.7.87</ecNumber>
    </recommendedName>
    <alternativeName>
        <fullName evidence="9">L-threonylcarbamoyladenylate synthase</fullName>
    </alternativeName>
    <alternativeName>
        <fullName evidence="9">t(6)A37 threonylcarbamoyladenosine biosynthesis protein TsaC</fullName>
    </alternativeName>
    <alternativeName>
        <fullName evidence="9">tRNA threonylcarbamoyladenosine biosynthesis protein TsaC</fullName>
    </alternativeName>
</protein>
<dbReference type="STRING" id="406100.SAMN04488052_10450"/>
<comment type="similarity">
    <text evidence="9">Belongs to the SUA5 family. TsaC subfamily.</text>
</comment>
<organism evidence="12 13">
    <name type="scientific">Aquisalimonas asiatica</name>
    <dbReference type="NCBI Taxonomy" id="406100"/>
    <lineage>
        <taxon>Bacteria</taxon>
        <taxon>Pseudomonadati</taxon>
        <taxon>Pseudomonadota</taxon>
        <taxon>Gammaproteobacteria</taxon>
        <taxon>Chromatiales</taxon>
        <taxon>Ectothiorhodospiraceae</taxon>
        <taxon>Aquisalimonas</taxon>
    </lineage>
</organism>
<reference evidence="12 13" key="1">
    <citation type="submission" date="2016-10" db="EMBL/GenBank/DDBJ databases">
        <authorList>
            <person name="de Groot N.N."/>
        </authorList>
    </citation>
    <scope>NUCLEOTIDE SEQUENCE [LARGE SCALE GENOMIC DNA]</scope>
    <source>
        <strain evidence="12 13">CGMCC 1.6291</strain>
    </source>
</reference>
<dbReference type="GO" id="GO:0005524">
    <property type="term" value="F:ATP binding"/>
    <property type="evidence" value="ECO:0007669"/>
    <property type="project" value="UniProtKB-UniRule"/>
</dbReference>
<dbReference type="RefSeq" id="WP_091643124.1">
    <property type="nucleotide sequence ID" value="NZ_FOEG01000004.1"/>
</dbReference>
<evidence type="ECO:0000256" key="9">
    <source>
        <dbReference type="HAMAP-Rule" id="MF_01852"/>
    </source>
</evidence>
<feature type="region of interest" description="Disordered" evidence="10">
    <location>
        <begin position="157"/>
        <end position="182"/>
    </location>
</feature>
<evidence type="ECO:0000256" key="8">
    <source>
        <dbReference type="ARBA" id="ARBA00048366"/>
    </source>
</evidence>
<dbReference type="InterPro" id="IPR023535">
    <property type="entry name" value="TC-AMP_synthase"/>
</dbReference>
<keyword evidence="4 9" id="KW-0819">tRNA processing</keyword>
<feature type="domain" description="YrdC-like" evidence="11">
    <location>
        <begin position="2"/>
        <end position="182"/>
    </location>
</feature>
<dbReference type="GO" id="GO:0005737">
    <property type="term" value="C:cytoplasm"/>
    <property type="evidence" value="ECO:0007669"/>
    <property type="project" value="UniProtKB-SubCell"/>
</dbReference>
<dbReference type="GO" id="GO:0002949">
    <property type="term" value="P:tRNA threonylcarbamoyladenosine modification"/>
    <property type="evidence" value="ECO:0007669"/>
    <property type="project" value="UniProtKB-UniRule"/>
</dbReference>
<comment type="function">
    <text evidence="9">Required for the formation of a threonylcarbamoyl group on adenosine at position 37 (t(6)A37) in tRNAs that read codons beginning with adenine. Catalyzes the conversion of L-threonine, HCO(3)(-)/CO(2) and ATP to give threonylcarbamoyl-AMP (TC-AMP) as the acyladenylate intermediate, with the release of diphosphate.</text>
</comment>
<dbReference type="EC" id="2.7.7.87" evidence="9"/>
<dbReference type="SUPFAM" id="SSF55821">
    <property type="entry name" value="YrdC/RibB"/>
    <property type="match status" value="1"/>
</dbReference>
<dbReference type="PROSITE" id="PS51163">
    <property type="entry name" value="YRDC"/>
    <property type="match status" value="1"/>
</dbReference>
<keyword evidence="6 9" id="KW-0547">Nucleotide-binding</keyword>
<dbReference type="Proteomes" id="UP000199657">
    <property type="component" value="Unassembled WGS sequence"/>
</dbReference>
<keyword evidence="13" id="KW-1185">Reference proteome</keyword>
<evidence type="ECO:0000256" key="1">
    <source>
        <dbReference type="ARBA" id="ARBA00004496"/>
    </source>
</evidence>
<dbReference type="EMBL" id="FOEG01000004">
    <property type="protein sequence ID" value="SEO88506.1"/>
    <property type="molecule type" value="Genomic_DNA"/>
</dbReference>
<evidence type="ECO:0000256" key="5">
    <source>
        <dbReference type="ARBA" id="ARBA00022695"/>
    </source>
</evidence>
<gene>
    <name evidence="9" type="primary">tsaC</name>
    <name evidence="12" type="ORF">SAMN04488052_10450</name>
</gene>
<dbReference type="GO" id="GO:0000049">
    <property type="term" value="F:tRNA binding"/>
    <property type="evidence" value="ECO:0007669"/>
    <property type="project" value="TreeGrafter"/>
</dbReference>
<keyword evidence="5 9" id="KW-0548">Nucleotidyltransferase</keyword>
<proteinExistence type="inferred from homology"/>
<dbReference type="HAMAP" id="MF_01852">
    <property type="entry name" value="TsaC"/>
    <property type="match status" value="1"/>
</dbReference>
<evidence type="ECO:0000256" key="10">
    <source>
        <dbReference type="SAM" id="MobiDB-lite"/>
    </source>
</evidence>
<evidence type="ECO:0000313" key="12">
    <source>
        <dbReference type="EMBL" id="SEO88506.1"/>
    </source>
</evidence>
<dbReference type="OrthoDB" id="9814580at2"/>
<dbReference type="InterPro" id="IPR050156">
    <property type="entry name" value="TC-AMP_synthase_SUA5"/>
</dbReference>
<dbReference type="InterPro" id="IPR017945">
    <property type="entry name" value="DHBP_synth_RibB-like_a/b_dom"/>
</dbReference>
<dbReference type="GO" id="GO:0006450">
    <property type="term" value="P:regulation of translational fidelity"/>
    <property type="evidence" value="ECO:0007669"/>
    <property type="project" value="TreeGrafter"/>
</dbReference>
<dbReference type="AlphaFoldDB" id="A0A1H8TCN7"/>
<evidence type="ECO:0000313" key="13">
    <source>
        <dbReference type="Proteomes" id="UP000199657"/>
    </source>
</evidence>
<dbReference type="PANTHER" id="PTHR17490:SF18">
    <property type="entry name" value="THREONYLCARBAMOYL-AMP SYNTHASE"/>
    <property type="match status" value="1"/>
</dbReference>
<dbReference type="GO" id="GO:0003725">
    <property type="term" value="F:double-stranded RNA binding"/>
    <property type="evidence" value="ECO:0007669"/>
    <property type="project" value="InterPro"/>
</dbReference>
<name>A0A1H8TCN7_9GAMM</name>
<dbReference type="InterPro" id="IPR006070">
    <property type="entry name" value="Sua5-like_dom"/>
</dbReference>
<evidence type="ECO:0000256" key="4">
    <source>
        <dbReference type="ARBA" id="ARBA00022694"/>
    </source>
</evidence>
<evidence type="ECO:0000256" key="2">
    <source>
        <dbReference type="ARBA" id="ARBA00022490"/>
    </source>
</evidence>
<evidence type="ECO:0000256" key="7">
    <source>
        <dbReference type="ARBA" id="ARBA00022840"/>
    </source>
</evidence>
<accession>A0A1H8TCN7</accession>
<comment type="subcellular location">
    <subcellularLocation>
        <location evidence="1 9">Cytoplasm</location>
    </subcellularLocation>
</comment>
<keyword evidence="7 9" id="KW-0067">ATP-binding</keyword>
<comment type="catalytic activity">
    <reaction evidence="8 9">
        <text>L-threonine + hydrogencarbonate + ATP = L-threonylcarbamoyladenylate + diphosphate + H2O</text>
        <dbReference type="Rhea" id="RHEA:36407"/>
        <dbReference type="ChEBI" id="CHEBI:15377"/>
        <dbReference type="ChEBI" id="CHEBI:17544"/>
        <dbReference type="ChEBI" id="CHEBI:30616"/>
        <dbReference type="ChEBI" id="CHEBI:33019"/>
        <dbReference type="ChEBI" id="CHEBI:57926"/>
        <dbReference type="ChEBI" id="CHEBI:73682"/>
        <dbReference type="EC" id="2.7.7.87"/>
    </reaction>
</comment>
<sequence>MDLSLLPAMRVLNGGGLIAYPTEAVFGLGCDPLDRGAVERLRRLKGRPQGKGLILIANRVDALMPYLAATPAQLDQALATWPGPVTWVLPCRADVPVWLTGGRRTVAVRVTDHTLAARLSDGFGDALVSTSANRRGARPARTASEAQWRLGRHVDHVVPGATGGRARPSEIRDGTTGATLRR</sequence>
<dbReference type="Pfam" id="PF01300">
    <property type="entry name" value="Sua5_yciO_yrdC"/>
    <property type="match status" value="1"/>
</dbReference>
<evidence type="ECO:0000256" key="6">
    <source>
        <dbReference type="ARBA" id="ARBA00022741"/>
    </source>
</evidence>